<protein>
    <submittedName>
        <fullName evidence="2">Lytic transglycosylase domain-containing protein</fullName>
    </submittedName>
</protein>
<keyword evidence="3" id="KW-1185">Reference proteome</keyword>
<evidence type="ECO:0000313" key="3">
    <source>
        <dbReference type="Proteomes" id="UP000683575"/>
    </source>
</evidence>
<dbReference type="InterPro" id="IPR008258">
    <property type="entry name" value="Transglycosylase_SLT_dom_1"/>
</dbReference>
<evidence type="ECO:0000313" key="2">
    <source>
        <dbReference type="EMBL" id="QWZ06340.1"/>
    </source>
</evidence>
<reference evidence="2" key="1">
    <citation type="submission" date="2021-06" db="EMBL/GenBank/DDBJ databases">
        <title>Complete genome sequence of Nocardioides sp. G188.</title>
        <authorList>
            <person name="Im W.-T."/>
        </authorList>
    </citation>
    <scope>NUCLEOTIDE SEQUENCE</scope>
    <source>
        <strain evidence="2">G188</strain>
    </source>
</reference>
<dbReference type="Pfam" id="PF01464">
    <property type="entry name" value="SLT"/>
    <property type="match status" value="1"/>
</dbReference>
<dbReference type="EMBL" id="CP077062">
    <property type="protein sequence ID" value="QWZ06340.1"/>
    <property type="molecule type" value="Genomic_DNA"/>
</dbReference>
<dbReference type="CDD" id="cd00254">
    <property type="entry name" value="LT-like"/>
    <property type="match status" value="1"/>
</dbReference>
<dbReference type="PANTHER" id="PTHR37423">
    <property type="entry name" value="SOLUBLE LYTIC MUREIN TRANSGLYCOSYLASE-RELATED"/>
    <property type="match status" value="1"/>
</dbReference>
<sequence>MVRAARLHHLDPHLALAVAWQESGWQQRRISSAGAVGVMQVLPGTAAWMSSYIGRPLNPYGLYDNVTAGVVLIKVLNRQTGPRKAIASYFQGLGSVQQHGLYTSTKAYVHSVSALHHRMKRGWNPV</sequence>
<gene>
    <name evidence="2" type="ORF">KRR39_11960</name>
</gene>
<dbReference type="Proteomes" id="UP000683575">
    <property type="component" value="Chromosome"/>
</dbReference>
<proteinExistence type="predicted"/>
<accession>A0A975SUX3</accession>
<dbReference type="PANTHER" id="PTHR37423:SF2">
    <property type="entry name" value="MEMBRANE-BOUND LYTIC MUREIN TRANSGLYCOSYLASE C"/>
    <property type="match status" value="1"/>
</dbReference>
<feature type="domain" description="Transglycosylase SLT" evidence="1">
    <location>
        <begin position="6"/>
        <end position="107"/>
    </location>
</feature>
<dbReference type="AlphaFoldDB" id="A0A975SUX3"/>
<organism evidence="2 3">
    <name type="scientific">Nocardioides panacis</name>
    <dbReference type="NCBI Taxonomy" id="2849501"/>
    <lineage>
        <taxon>Bacteria</taxon>
        <taxon>Bacillati</taxon>
        <taxon>Actinomycetota</taxon>
        <taxon>Actinomycetes</taxon>
        <taxon>Propionibacteriales</taxon>
        <taxon>Nocardioidaceae</taxon>
        <taxon>Nocardioides</taxon>
    </lineage>
</organism>
<name>A0A975SUX3_9ACTN</name>
<dbReference type="KEGG" id="nps:KRR39_11960"/>
<dbReference type="RefSeq" id="WP_216937190.1">
    <property type="nucleotide sequence ID" value="NZ_CP077062.1"/>
</dbReference>
<evidence type="ECO:0000259" key="1">
    <source>
        <dbReference type="Pfam" id="PF01464"/>
    </source>
</evidence>